<dbReference type="EMBL" id="CP060636">
    <property type="protein sequence ID" value="QNM14143.1"/>
    <property type="molecule type" value="Genomic_DNA"/>
</dbReference>
<dbReference type="Proteomes" id="UP000515856">
    <property type="component" value="Chromosome"/>
</dbReference>
<dbReference type="KEGG" id="ehn:H9Q80_09510"/>
<proteinExistence type="predicted"/>
<protein>
    <submittedName>
        <fullName evidence="1">Uncharacterized protein</fullName>
    </submittedName>
</protein>
<organism evidence="1 2">
    <name type="scientific">[Eubacterium] hominis</name>
    <dbReference type="NCBI Taxonomy" id="2764325"/>
    <lineage>
        <taxon>Bacteria</taxon>
        <taxon>Bacillati</taxon>
        <taxon>Bacillota</taxon>
        <taxon>Erysipelotrichia</taxon>
        <taxon>Erysipelotrichales</taxon>
        <taxon>Erysipelotrichaceae</taxon>
        <taxon>Amedibacillus</taxon>
    </lineage>
</organism>
<evidence type="ECO:0000313" key="1">
    <source>
        <dbReference type="EMBL" id="QNM14143.1"/>
    </source>
</evidence>
<evidence type="ECO:0000313" key="2">
    <source>
        <dbReference type="Proteomes" id="UP000515856"/>
    </source>
</evidence>
<accession>A0A7G9GTL1</accession>
<gene>
    <name evidence="1" type="ORF">H9Q80_09510</name>
</gene>
<dbReference type="AlphaFoldDB" id="A0A7G9GTL1"/>
<dbReference type="RefSeq" id="WP_117455678.1">
    <property type="nucleotide sequence ID" value="NZ_CP060636.1"/>
</dbReference>
<name>A0A7G9GTL1_9FIRM</name>
<keyword evidence="2" id="KW-1185">Reference proteome</keyword>
<sequence>MCNHVYLNNEGLEYNDFDNRGFEGRGFDRGHKGCSCNCNCNCNCGCNNGCGDSGYDDRAFEEAQRIINQVARRRGRENRCARQFVRCMRSINNNCNW</sequence>
<reference evidence="1 2" key="1">
    <citation type="submission" date="2020-08" db="EMBL/GenBank/DDBJ databases">
        <authorList>
            <person name="Liu C."/>
            <person name="Sun Q."/>
        </authorList>
    </citation>
    <scope>NUCLEOTIDE SEQUENCE [LARGE SCALE GENOMIC DNA]</scope>
    <source>
        <strain evidence="1 2">NSJ-61</strain>
    </source>
</reference>